<evidence type="ECO:0000313" key="3">
    <source>
        <dbReference type="Proteomes" id="UP000203733"/>
    </source>
</evidence>
<proteinExistence type="predicted"/>
<keyword evidence="1" id="KW-1133">Transmembrane helix</keyword>
<evidence type="ECO:0000256" key="1">
    <source>
        <dbReference type="SAM" id="Phobius"/>
    </source>
</evidence>
<keyword evidence="1" id="KW-0472">Membrane</keyword>
<reference evidence="2 3" key="1">
    <citation type="journal article" date="2007" name="J. Virol.">
        <title>The genome of Gryllus bimaculatus nudivirus indicates an ancient diversification of baculovirus-related nonoccluded nudiviruses of insects.</title>
        <authorList>
            <person name="Wang Y."/>
            <person name="Kleespies R.G."/>
            <person name="Huger A.M."/>
            <person name="Jehle J.A."/>
        </authorList>
    </citation>
    <scope>NUCLEOTIDE SEQUENCE [LARGE SCALE GENOMIC DNA]</scope>
</reference>
<accession>A4L233</accession>
<feature type="transmembrane region" description="Helical" evidence="1">
    <location>
        <begin position="110"/>
        <end position="135"/>
    </location>
</feature>
<dbReference type="EMBL" id="EF203088">
    <property type="protein sequence ID" value="ABO45403.1"/>
    <property type="molecule type" value="Genomic_DNA"/>
</dbReference>
<dbReference type="Proteomes" id="UP000203733">
    <property type="component" value="Segment"/>
</dbReference>
<evidence type="ECO:0000313" key="2">
    <source>
        <dbReference type="EMBL" id="ABO45403.1"/>
    </source>
</evidence>
<protein>
    <recommendedName>
        <fullName evidence="4">Transmembrane protein</fullName>
    </recommendedName>
</protein>
<organism evidence="2 3">
    <name type="scientific">Gryllus bimaculatus nudivirus</name>
    <dbReference type="NCBI Taxonomy" id="432587"/>
    <lineage>
        <taxon>Viruses</taxon>
        <taxon>Viruses incertae sedis</taxon>
        <taxon>Naldaviricetes</taxon>
        <taxon>Lefavirales</taxon>
        <taxon>Nudiviridae</taxon>
        <taxon>Alphanudivirus</taxon>
        <taxon>Alphanudivirus grybimaculati</taxon>
    </lineage>
</organism>
<evidence type="ECO:0008006" key="4">
    <source>
        <dbReference type="Google" id="ProtNLM"/>
    </source>
</evidence>
<keyword evidence="1" id="KW-0812">Transmembrane</keyword>
<dbReference type="GeneID" id="4960791"/>
<dbReference type="KEGG" id="vg:4960791"/>
<keyword evidence="3" id="KW-1185">Reference proteome</keyword>
<name>A4L233_9VIRU</name>
<dbReference type="RefSeq" id="YP_001111337.1">
    <property type="nucleotide sequence ID" value="NC_009240.1"/>
</dbReference>
<sequence>MLHRYLPNQQYQKPPFNPKPITTNVVTQLVPIQNQNSGNDAIPNAPLLQNFPANESSNNSFDPENFIKAMNPKMYNKEKQFDSVLNIVEDEINKNIKKTKNKKTKICLTYLKSCIILLHFIGIFITLAFIMYPYFSKSEKALIIQSNENHTLLAKSIADIFHNMSKHSQPFILLQNATVLKFNDSIVTQKKKTQKENNNE</sequence>